<name>A0A8W8K9T5_MAGGI</name>
<dbReference type="OMA" id="KFDNFRT"/>
<protein>
    <submittedName>
        <fullName evidence="1">Uncharacterized protein</fullName>
    </submittedName>
</protein>
<keyword evidence="2" id="KW-1185">Reference proteome</keyword>
<dbReference type="EnsemblMetazoa" id="G23022.1">
    <property type="protein sequence ID" value="G23022.1:cds"/>
    <property type="gene ID" value="G23022"/>
</dbReference>
<dbReference type="AlphaFoldDB" id="A0A8W8K9T5"/>
<accession>A0A8W8K9T5</accession>
<dbReference type="OrthoDB" id="6104836at2759"/>
<reference evidence="1" key="1">
    <citation type="submission" date="2022-08" db="UniProtKB">
        <authorList>
            <consortium name="EnsemblMetazoa"/>
        </authorList>
    </citation>
    <scope>IDENTIFICATION</scope>
    <source>
        <strain evidence="1">05x7-T-G4-1.051#20</strain>
    </source>
</reference>
<dbReference type="Proteomes" id="UP000005408">
    <property type="component" value="Unassembled WGS sequence"/>
</dbReference>
<sequence>MKTGGGLTTIPKMPKGRLAIGYPNESFVGKGTVFANITKESLRVRMRVNRVNELEEERLQKLTKLMNRDQKVQAVLLQRVMERAERNIEHMRGYREVINNDFKFDNFRTMEHGFRKRLVESPRTARQISLETKIYNGGYQPGYFKHEIKRKIRQADPNVFHRVVKKVLKEHSQKESGEVLDRKMSDMTYYRTLKEKQQKGQFYFKPQVRHLDPLSKEFS</sequence>
<evidence type="ECO:0000313" key="2">
    <source>
        <dbReference type="Proteomes" id="UP000005408"/>
    </source>
</evidence>
<evidence type="ECO:0000313" key="1">
    <source>
        <dbReference type="EnsemblMetazoa" id="G23022.1:cds"/>
    </source>
</evidence>
<proteinExistence type="predicted"/>
<organism evidence="1 2">
    <name type="scientific">Magallana gigas</name>
    <name type="common">Pacific oyster</name>
    <name type="synonym">Crassostrea gigas</name>
    <dbReference type="NCBI Taxonomy" id="29159"/>
    <lineage>
        <taxon>Eukaryota</taxon>
        <taxon>Metazoa</taxon>
        <taxon>Spiralia</taxon>
        <taxon>Lophotrochozoa</taxon>
        <taxon>Mollusca</taxon>
        <taxon>Bivalvia</taxon>
        <taxon>Autobranchia</taxon>
        <taxon>Pteriomorphia</taxon>
        <taxon>Ostreida</taxon>
        <taxon>Ostreoidea</taxon>
        <taxon>Ostreidae</taxon>
        <taxon>Magallana</taxon>
    </lineage>
</organism>